<protein>
    <recommendedName>
        <fullName evidence="4">Major capsid protein</fullName>
    </recommendedName>
</protein>
<feature type="region of interest" description="Disordered" evidence="1">
    <location>
        <begin position="40"/>
        <end position="71"/>
    </location>
</feature>
<sequence>MALPTVPVVLPPANPYTGGLYDAATTIDDLAARHLGGLTVDSPNHGPHGSWPTECPTPDETPDKGGARPAPRDVDATIVWAADDCKTVGITDEEAKARAAQTLRLTEQVDVEKHAAAALAEVEATQVADIVAAVAHLEQALAADGFTGVIHARRGLVAVAEKASMIIRQGSRLMTPGGHLWAFGAGYTALGDTLVGTGPVQIRRSPITESMSLGARTNERLALAERVVAVAWDTPTAAATITTVAP</sequence>
<gene>
    <name evidence="2" type="ORF">CJ204_00950</name>
</gene>
<evidence type="ECO:0000256" key="1">
    <source>
        <dbReference type="SAM" id="MobiDB-lite"/>
    </source>
</evidence>
<dbReference type="AlphaFoldDB" id="A0A2N6T267"/>
<dbReference type="EMBL" id="PNHF01000001">
    <property type="protein sequence ID" value="PMC63419.1"/>
    <property type="molecule type" value="Genomic_DNA"/>
</dbReference>
<dbReference type="Proteomes" id="UP000235363">
    <property type="component" value="Unassembled WGS sequence"/>
</dbReference>
<name>A0A2N6T267_9CORY</name>
<organism evidence="2 3">
    <name type="scientific">Corynebacterium xerosis</name>
    <dbReference type="NCBI Taxonomy" id="1725"/>
    <lineage>
        <taxon>Bacteria</taxon>
        <taxon>Bacillati</taxon>
        <taxon>Actinomycetota</taxon>
        <taxon>Actinomycetes</taxon>
        <taxon>Mycobacteriales</taxon>
        <taxon>Corynebacteriaceae</taxon>
        <taxon>Corynebacterium</taxon>
    </lineage>
</organism>
<proteinExistence type="predicted"/>
<accession>A0A2N6T267</accession>
<reference evidence="2 3" key="1">
    <citation type="submission" date="2017-09" db="EMBL/GenBank/DDBJ databases">
        <title>Bacterial strain isolated from the female urinary microbiota.</title>
        <authorList>
            <person name="Thomas-White K."/>
            <person name="Kumar N."/>
            <person name="Forster S."/>
            <person name="Putonti C."/>
            <person name="Lawley T."/>
            <person name="Wolfe A.J."/>
        </authorList>
    </citation>
    <scope>NUCLEOTIDE SEQUENCE [LARGE SCALE GENOMIC DNA]</scope>
    <source>
        <strain evidence="2 3">UMB0908</strain>
    </source>
</reference>
<feature type="compositionally biased region" description="Basic and acidic residues" evidence="1">
    <location>
        <begin position="61"/>
        <end position="71"/>
    </location>
</feature>
<evidence type="ECO:0008006" key="4">
    <source>
        <dbReference type="Google" id="ProtNLM"/>
    </source>
</evidence>
<evidence type="ECO:0000313" key="3">
    <source>
        <dbReference type="Proteomes" id="UP000235363"/>
    </source>
</evidence>
<dbReference type="RefSeq" id="WP_102211778.1">
    <property type="nucleotide sequence ID" value="NZ_PNHF01000001.1"/>
</dbReference>
<evidence type="ECO:0000313" key="2">
    <source>
        <dbReference type="EMBL" id="PMC63419.1"/>
    </source>
</evidence>
<comment type="caution">
    <text evidence="2">The sequence shown here is derived from an EMBL/GenBank/DDBJ whole genome shotgun (WGS) entry which is preliminary data.</text>
</comment>